<name>F5YK42_TREPZ</name>
<proteinExistence type="predicted"/>
<dbReference type="HOGENOM" id="CLU_541766_0_0_12"/>
<evidence type="ECO:0000313" key="2">
    <source>
        <dbReference type="Proteomes" id="UP000009223"/>
    </source>
</evidence>
<protein>
    <submittedName>
        <fullName evidence="1">Uncharacterized protein</fullName>
    </submittedName>
</protein>
<dbReference type="eggNOG" id="ENOG5031FKN">
    <property type="taxonomic scope" value="Bacteria"/>
</dbReference>
<dbReference type="RefSeq" id="WP_015709384.1">
    <property type="nucleotide sequence ID" value="NC_015578.1"/>
</dbReference>
<dbReference type="KEGG" id="tpi:TREPR_0644"/>
<dbReference type="OrthoDB" id="356950at2"/>
<keyword evidence="2" id="KW-1185">Reference proteome</keyword>
<gene>
    <name evidence="1" type="ordered locus">TREPR_0644</name>
</gene>
<reference evidence="1 2" key="2">
    <citation type="journal article" date="2011" name="ISME J.">
        <title>RNA-seq reveals cooperative metabolic interactions between two termite-gut spirochete species in co-culture.</title>
        <authorList>
            <person name="Rosenthal A.Z."/>
            <person name="Matson E.G."/>
            <person name="Eldar A."/>
            <person name="Leadbetter J.R."/>
        </authorList>
    </citation>
    <scope>NUCLEOTIDE SEQUENCE [LARGE SCALE GENOMIC DNA]</scope>
    <source>
        <strain evidence="2">ATCC BAA-887 / DSM 12427 / ZAS-2</strain>
    </source>
</reference>
<organism evidence="1 2">
    <name type="scientific">Treponema primitia (strain ATCC BAA-887 / DSM 12427 / ZAS-2)</name>
    <dbReference type="NCBI Taxonomy" id="545694"/>
    <lineage>
        <taxon>Bacteria</taxon>
        <taxon>Pseudomonadati</taxon>
        <taxon>Spirochaetota</taxon>
        <taxon>Spirochaetia</taxon>
        <taxon>Spirochaetales</taxon>
        <taxon>Treponemataceae</taxon>
        <taxon>Treponema</taxon>
    </lineage>
</organism>
<dbReference type="AlphaFoldDB" id="F5YK42"/>
<dbReference type="Proteomes" id="UP000009223">
    <property type="component" value="Chromosome"/>
</dbReference>
<dbReference type="STRING" id="545694.TREPR_0644"/>
<accession>F5YK42</accession>
<dbReference type="EMBL" id="CP001843">
    <property type="protein sequence ID" value="AEF85488.1"/>
    <property type="molecule type" value="Genomic_DNA"/>
</dbReference>
<reference evidence="2" key="1">
    <citation type="submission" date="2009-12" db="EMBL/GenBank/DDBJ databases">
        <title>Complete sequence of Treponema primitia strain ZAS-2.</title>
        <authorList>
            <person name="Tetu S.G."/>
            <person name="Matson E."/>
            <person name="Ren Q."/>
            <person name="Seshadri R."/>
            <person name="Elbourne L."/>
            <person name="Hassan K.A."/>
            <person name="Durkin A."/>
            <person name="Radune D."/>
            <person name="Mohamoud Y."/>
            <person name="Shay R."/>
            <person name="Jin S."/>
            <person name="Zhang X."/>
            <person name="Lucey K."/>
            <person name="Ballor N.R."/>
            <person name="Ottesen E."/>
            <person name="Rosenthal R."/>
            <person name="Allen A."/>
            <person name="Leadbetter J.R."/>
            <person name="Paulsen I.T."/>
        </authorList>
    </citation>
    <scope>NUCLEOTIDE SEQUENCE [LARGE SCALE GENOMIC DNA]</scope>
    <source>
        <strain evidence="2">ATCC BAA-887 / DSM 12427 / ZAS-2</strain>
    </source>
</reference>
<sequence length="503" mass="55664">MNREIYLFWRNLSFSLLMILTAAEAFPLGMGIPGFSTDLLWSGSWETEGSLINRGDIRLRAHKPALVLRAQAVDKRPAPPWEGFEEGNTAFAGGLYHETTGSRLLWGILDEGGLPARVRNIWSRGMPFVEQHQPSISDLYTEPSSTKEPGAYLYLGSPWLGPMLRGASLELRGFGSVLLDAENQALFDGGLETRFFGENILRLEGFYTRNHLAAKTPSAWFSETPPLPDREQDLIAGNLFFNGTLFAAAADLAWSETFAYGKGLYGNLGLRLGDRPWRLSLAADGASSRYVDRAGSAGGSGFRSAGKLEWRGKRSSLARVSSTLRAAALGERFYRSSTLFYYHFPTFSAGRGAARRKTPLFYPSRVSMTLSREASNPQKILDTLEALGAFRLWELNFTFQGGVSGLSIIETANQDDPFPLPIPSTEYPYTYDSAKFGAEASYTLKPFQFGIKAGCTLKREKEAKWDGALSAAIRGKWGRFTAKLSSPAFPEEWELGLSWRVQL</sequence>
<evidence type="ECO:0000313" key="1">
    <source>
        <dbReference type="EMBL" id="AEF85488.1"/>
    </source>
</evidence>